<evidence type="ECO:0000256" key="9">
    <source>
        <dbReference type="ARBA" id="ARBA00023004"/>
    </source>
</evidence>
<dbReference type="InterPro" id="IPR050295">
    <property type="entry name" value="Plant_2OG-oxidoreductases"/>
</dbReference>
<evidence type="ECO:0000256" key="4">
    <source>
        <dbReference type="ARBA" id="ARBA00022723"/>
    </source>
</evidence>
<dbReference type="Gene3D" id="2.60.120.330">
    <property type="entry name" value="B-lactam Antibiotic, Isopenicillin N Synthase, Chain"/>
    <property type="match status" value="1"/>
</dbReference>
<feature type="compositionally biased region" description="Pro residues" evidence="11">
    <location>
        <begin position="471"/>
        <end position="488"/>
    </location>
</feature>
<proteinExistence type="inferred from homology"/>
<dbReference type="GO" id="GO:0046872">
    <property type="term" value="F:metal ion binding"/>
    <property type="evidence" value="ECO:0007669"/>
    <property type="project" value="UniProtKB-KW"/>
</dbReference>
<dbReference type="GO" id="GO:0002238">
    <property type="term" value="P:response to molecule of fungal origin"/>
    <property type="evidence" value="ECO:0007669"/>
    <property type="project" value="UniProtKB-ARBA"/>
</dbReference>
<evidence type="ECO:0000256" key="8">
    <source>
        <dbReference type="ARBA" id="ARBA00023002"/>
    </source>
</evidence>
<gene>
    <name evidence="13" type="ORF">SHERM_03392</name>
</gene>
<name>A0A9N7RPM2_STRHE</name>
<keyword evidence="7" id="KW-0223">Dioxygenase</keyword>
<evidence type="ECO:0000259" key="12">
    <source>
        <dbReference type="PROSITE" id="PS51471"/>
    </source>
</evidence>
<dbReference type="InterPro" id="IPR026992">
    <property type="entry name" value="DIOX_N"/>
</dbReference>
<keyword evidence="5" id="KW-1184">Jasmonic acid signaling pathway</keyword>
<feature type="region of interest" description="Disordered" evidence="11">
    <location>
        <begin position="379"/>
        <end position="501"/>
    </location>
</feature>
<accession>A0A9N7RPM2</accession>
<evidence type="ECO:0000256" key="3">
    <source>
        <dbReference type="ARBA" id="ARBA00008056"/>
    </source>
</evidence>
<dbReference type="Pfam" id="PF14226">
    <property type="entry name" value="DIOX_N"/>
    <property type="match status" value="1"/>
</dbReference>
<dbReference type="InterPro" id="IPR005123">
    <property type="entry name" value="Oxoglu/Fe-dep_dioxygenase_dom"/>
</dbReference>
<evidence type="ECO:0000256" key="1">
    <source>
        <dbReference type="ARBA" id="ARBA00001954"/>
    </source>
</evidence>
<dbReference type="AlphaFoldDB" id="A0A9N7RPM2"/>
<evidence type="ECO:0000256" key="6">
    <source>
        <dbReference type="ARBA" id="ARBA00022821"/>
    </source>
</evidence>
<protein>
    <submittedName>
        <fullName evidence="13">2-oxoglutarate (2OG) and Fe(II)-dependent oxygenase superfamily protein</fullName>
    </submittedName>
</protein>
<comment type="caution">
    <text evidence="13">The sequence shown here is derived from an EMBL/GenBank/DDBJ whole genome shotgun (WGS) entry which is preliminary data.</text>
</comment>
<dbReference type="GO" id="GO:1900150">
    <property type="term" value="P:regulation of defense response to fungus"/>
    <property type="evidence" value="ECO:0007669"/>
    <property type="project" value="UniProtKB-ARBA"/>
</dbReference>
<evidence type="ECO:0000256" key="7">
    <source>
        <dbReference type="ARBA" id="ARBA00022964"/>
    </source>
</evidence>
<keyword evidence="6" id="KW-0611">Plant defense</keyword>
<dbReference type="PANTHER" id="PTHR47991">
    <property type="entry name" value="OXOGLUTARATE/IRON-DEPENDENT DIOXYGENASE"/>
    <property type="match status" value="1"/>
</dbReference>
<comment type="similarity">
    <text evidence="3">Belongs to the iron/ascorbate-dependent oxidoreductase family.</text>
</comment>
<organism evidence="13 14">
    <name type="scientific">Striga hermonthica</name>
    <name type="common">Purple witchweed</name>
    <name type="synonym">Buchnera hermonthica</name>
    <dbReference type="NCBI Taxonomy" id="68872"/>
    <lineage>
        <taxon>Eukaryota</taxon>
        <taxon>Viridiplantae</taxon>
        <taxon>Streptophyta</taxon>
        <taxon>Embryophyta</taxon>
        <taxon>Tracheophyta</taxon>
        <taxon>Spermatophyta</taxon>
        <taxon>Magnoliopsida</taxon>
        <taxon>eudicotyledons</taxon>
        <taxon>Gunneridae</taxon>
        <taxon>Pentapetalae</taxon>
        <taxon>asterids</taxon>
        <taxon>lamiids</taxon>
        <taxon>Lamiales</taxon>
        <taxon>Orobanchaceae</taxon>
        <taxon>Buchnereae</taxon>
        <taxon>Striga</taxon>
    </lineage>
</organism>
<dbReference type="OrthoDB" id="288590at2759"/>
<keyword evidence="4" id="KW-0479">Metal-binding</keyword>
<keyword evidence="8" id="KW-0560">Oxidoreductase</keyword>
<dbReference type="GO" id="GO:1900366">
    <property type="term" value="P:negative regulation of defense response to insect"/>
    <property type="evidence" value="ECO:0007669"/>
    <property type="project" value="UniProtKB-ARBA"/>
</dbReference>
<comment type="cofactor">
    <cofactor evidence="2">
        <name>L-ascorbate</name>
        <dbReference type="ChEBI" id="CHEBI:38290"/>
    </cofactor>
</comment>
<feature type="compositionally biased region" description="Low complexity" evidence="11">
    <location>
        <begin position="516"/>
        <end position="528"/>
    </location>
</feature>
<comment type="catalytic activity">
    <reaction evidence="10">
        <text>jasmonate + 2-oxoglutarate + O2 = (1R,2R)-12-hydroxyjasmonate + succinate + CO2</text>
        <dbReference type="Rhea" id="RHEA:67144"/>
        <dbReference type="ChEBI" id="CHEBI:15379"/>
        <dbReference type="ChEBI" id="CHEBI:16526"/>
        <dbReference type="ChEBI" id="CHEBI:16810"/>
        <dbReference type="ChEBI" id="CHEBI:30031"/>
        <dbReference type="ChEBI" id="CHEBI:58431"/>
        <dbReference type="ChEBI" id="CHEBI:132022"/>
    </reaction>
    <physiologicalReaction direction="left-to-right" evidence="10">
        <dbReference type="Rhea" id="RHEA:67145"/>
    </physiologicalReaction>
</comment>
<feature type="domain" description="Fe2OG dioxygenase" evidence="12">
    <location>
        <begin position="203"/>
        <end position="307"/>
    </location>
</feature>
<evidence type="ECO:0000256" key="10">
    <source>
        <dbReference type="ARBA" id="ARBA00052139"/>
    </source>
</evidence>
<dbReference type="PROSITE" id="PS51471">
    <property type="entry name" value="FE2OG_OXY"/>
    <property type="match status" value="1"/>
</dbReference>
<keyword evidence="14" id="KW-1185">Reference proteome</keyword>
<dbReference type="GO" id="GO:0009805">
    <property type="term" value="P:coumarin biosynthetic process"/>
    <property type="evidence" value="ECO:0007669"/>
    <property type="project" value="UniProtKB-ARBA"/>
</dbReference>
<evidence type="ECO:0000256" key="2">
    <source>
        <dbReference type="ARBA" id="ARBA00001961"/>
    </source>
</evidence>
<comment type="cofactor">
    <cofactor evidence="1">
        <name>Fe(2+)</name>
        <dbReference type="ChEBI" id="CHEBI:29033"/>
    </cofactor>
</comment>
<reference evidence="13" key="1">
    <citation type="submission" date="2019-12" db="EMBL/GenBank/DDBJ databases">
        <authorList>
            <person name="Scholes J."/>
        </authorList>
    </citation>
    <scope>NUCLEOTIDE SEQUENCE</scope>
</reference>
<dbReference type="GO" id="GO:0006952">
    <property type="term" value="P:defense response"/>
    <property type="evidence" value="ECO:0007669"/>
    <property type="project" value="UniProtKB-KW"/>
</dbReference>
<keyword evidence="9" id="KW-0408">Iron</keyword>
<dbReference type="GO" id="GO:2000022">
    <property type="term" value="P:regulation of jasmonic acid mediated signaling pathway"/>
    <property type="evidence" value="ECO:0007669"/>
    <property type="project" value="UniProtKB-ARBA"/>
</dbReference>
<evidence type="ECO:0000313" key="14">
    <source>
        <dbReference type="Proteomes" id="UP001153555"/>
    </source>
</evidence>
<dbReference type="SUPFAM" id="SSF51197">
    <property type="entry name" value="Clavaminate synthase-like"/>
    <property type="match status" value="1"/>
</dbReference>
<feature type="compositionally biased region" description="Low complexity" evidence="11">
    <location>
        <begin position="587"/>
        <end position="596"/>
    </location>
</feature>
<dbReference type="PRINTS" id="PR00682">
    <property type="entry name" value="IPNSYNTHASE"/>
</dbReference>
<dbReference type="InterPro" id="IPR027443">
    <property type="entry name" value="IPNS-like_sf"/>
</dbReference>
<sequence>MQSCLQSWPEPVTRVQNLSESGIRAIPDRYIKKPADRPVSSDPVNLEIPVVDMQGLLSDDIEIRRKTEASIDWACREWGFFQATGHGVGPELMGRAREAWRGFFGLPMEEKQKYANLPATYEGYGSRLGVENDVALDWSDYFFLHYLPESIRDEGKWPSQPDSCRELGAEYSRQVVELCGKLMKILSRNLGLGENYLQEAFGGPDELGACMRVNYYPKCPQPDLTLGLSAHSDPGGMTILFPDENVSGLQVRHAGNWVTVKPIPNAFIVNIGDQMQILSNGNYKSVEHRVIVNSEKERVSLAFFYNPKGDKVIKPAEQLVTAEQPALYLPTTFNEYRLHMRTKGPSGANNSSTASAIILVKLLYCAAPEETDTIAARELNPSHHLPPPPSFIFSGQPPSSGEPPFAQSEHRVQATYTRPSRARVHPRPQPSVPAVPEPLHLGPPSSCRAQFHSSGDTNPQPRLHRSSQPATTPPAAVPFPPAAQPATPPQLTNGDHPHPVAAQLPAGELISLRFQPFTSPRRPNSSTSPEKHTHDDFTASSRRSRELSWLSSNQAATAFKRQKLAIYDPVQASFTPPRAPPRRNRAGEPARSQTRA</sequence>
<feature type="compositionally biased region" description="Polar residues" evidence="11">
    <location>
        <begin position="447"/>
        <end position="460"/>
    </location>
</feature>
<dbReference type="GO" id="GO:0016706">
    <property type="term" value="F:2-oxoglutarate-dependent dioxygenase activity"/>
    <property type="evidence" value="ECO:0007669"/>
    <property type="project" value="UniProtKB-ARBA"/>
</dbReference>
<dbReference type="Proteomes" id="UP001153555">
    <property type="component" value="Unassembled WGS sequence"/>
</dbReference>
<dbReference type="InterPro" id="IPR044861">
    <property type="entry name" value="IPNS-like_FE2OG_OXY"/>
</dbReference>
<dbReference type="EMBL" id="CACSLK010030184">
    <property type="protein sequence ID" value="CAA0836286.1"/>
    <property type="molecule type" value="Genomic_DNA"/>
</dbReference>
<dbReference type="Pfam" id="PF03171">
    <property type="entry name" value="2OG-FeII_Oxy"/>
    <property type="match status" value="1"/>
</dbReference>
<feature type="compositionally biased region" description="Pro residues" evidence="11">
    <location>
        <begin position="427"/>
        <end position="436"/>
    </location>
</feature>
<feature type="region of interest" description="Disordered" evidence="11">
    <location>
        <begin position="516"/>
        <end position="549"/>
    </location>
</feature>
<dbReference type="FunFam" id="2.60.120.330:FF:000008">
    <property type="entry name" value="Jasmonate-regulated gene 21"/>
    <property type="match status" value="1"/>
</dbReference>
<feature type="region of interest" description="Disordered" evidence="11">
    <location>
        <begin position="561"/>
        <end position="596"/>
    </location>
</feature>
<dbReference type="GO" id="GO:0120091">
    <property type="term" value="F:jasmonic acid hydrolase"/>
    <property type="evidence" value="ECO:0007669"/>
    <property type="project" value="UniProtKB-ARBA"/>
</dbReference>
<evidence type="ECO:0000313" key="13">
    <source>
        <dbReference type="EMBL" id="CAA0836286.1"/>
    </source>
</evidence>
<evidence type="ECO:0000256" key="5">
    <source>
        <dbReference type="ARBA" id="ARBA00022819"/>
    </source>
</evidence>
<evidence type="ECO:0000256" key="11">
    <source>
        <dbReference type="SAM" id="MobiDB-lite"/>
    </source>
</evidence>